<dbReference type="PANTHER" id="PTHR24305:SF157">
    <property type="entry name" value="N-ACETYLTRYPTOPHAN 6-HYDROXYLASE IVOC-RELATED"/>
    <property type="match status" value="1"/>
</dbReference>
<sequence>MQVFSLHTLLLAILTFFAYSISLAVYRLSFSPLAAFPGPKLAALTLWDEFYYDVIKRGRYTWKIAELHQQYVSLLSLLESYYDELYVASSTRRTIKYEWAMKGFGPTIATFSTQGHELHRTRAAALAPFFSKASVYQLEPSVQSIVDQLVARLRTVQGTDSNINMIDVFTSLTGDVISQYAFARPFGFMQSPNFAPHWHQSMMSISENFNVFKQFEWLEPMMRNIPPSLAEWASPKMSSFFGVQDVCQHQYPLGERVCGRMVDAPGEGARN</sequence>
<dbReference type="Proteomes" id="UP000664203">
    <property type="component" value="Unassembled WGS sequence"/>
</dbReference>
<evidence type="ECO:0000256" key="4">
    <source>
        <dbReference type="ARBA" id="ARBA00023002"/>
    </source>
</evidence>
<dbReference type="InterPro" id="IPR036396">
    <property type="entry name" value="Cyt_P450_sf"/>
</dbReference>
<dbReference type="InterPro" id="IPR050121">
    <property type="entry name" value="Cytochrome_P450_monoxygenase"/>
</dbReference>
<dbReference type="GO" id="GO:0005506">
    <property type="term" value="F:iron ion binding"/>
    <property type="evidence" value="ECO:0007669"/>
    <property type="project" value="InterPro"/>
</dbReference>
<organism evidence="7 8">
    <name type="scientific">Alectoria fallacina</name>
    <dbReference type="NCBI Taxonomy" id="1903189"/>
    <lineage>
        <taxon>Eukaryota</taxon>
        <taxon>Fungi</taxon>
        <taxon>Dikarya</taxon>
        <taxon>Ascomycota</taxon>
        <taxon>Pezizomycotina</taxon>
        <taxon>Lecanoromycetes</taxon>
        <taxon>OSLEUM clade</taxon>
        <taxon>Lecanoromycetidae</taxon>
        <taxon>Lecanorales</taxon>
        <taxon>Lecanorineae</taxon>
        <taxon>Parmeliaceae</taxon>
        <taxon>Alectoria</taxon>
    </lineage>
</organism>
<dbReference type="EMBL" id="CAJPDR010000370">
    <property type="protein sequence ID" value="CAF9934161.1"/>
    <property type="molecule type" value="Genomic_DNA"/>
</dbReference>
<evidence type="ECO:0000256" key="1">
    <source>
        <dbReference type="ARBA" id="ARBA00001971"/>
    </source>
</evidence>
<evidence type="ECO:0000256" key="3">
    <source>
        <dbReference type="ARBA" id="ARBA00022723"/>
    </source>
</evidence>
<dbReference type="OrthoDB" id="3945418at2759"/>
<gene>
    <name evidence="7" type="ORF">ALECFALPRED_005876</name>
</gene>
<proteinExistence type="inferred from homology"/>
<name>A0A8H3G719_9LECA</name>
<comment type="caution">
    <text evidence="7">The sequence shown here is derived from an EMBL/GenBank/DDBJ whole genome shotgun (WGS) entry which is preliminary data.</text>
</comment>
<evidence type="ECO:0000256" key="6">
    <source>
        <dbReference type="ARBA" id="ARBA00023033"/>
    </source>
</evidence>
<keyword evidence="4" id="KW-0560">Oxidoreductase</keyword>
<dbReference type="SUPFAM" id="SSF48264">
    <property type="entry name" value="Cytochrome P450"/>
    <property type="match status" value="1"/>
</dbReference>
<dbReference type="GO" id="GO:0020037">
    <property type="term" value="F:heme binding"/>
    <property type="evidence" value="ECO:0007669"/>
    <property type="project" value="InterPro"/>
</dbReference>
<keyword evidence="8" id="KW-1185">Reference proteome</keyword>
<comment type="cofactor">
    <cofactor evidence="1">
        <name>heme</name>
        <dbReference type="ChEBI" id="CHEBI:30413"/>
    </cofactor>
</comment>
<accession>A0A8H3G719</accession>
<dbReference type="PANTHER" id="PTHR24305">
    <property type="entry name" value="CYTOCHROME P450"/>
    <property type="match status" value="1"/>
</dbReference>
<dbReference type="GO" id="GO:0004497">
    <property type="term" value="F:monooxygenase activity"/>
    <property type="evidence" value="ECO:0007669"/>
    <property type="project" value="UniProtKB-KW"/>
</dbReference>
<dbReference type="AlphaFoldDB" id="A0A8H3G719"/>
<dbReference type="InterPro" id="IPR001128">
    <property type="entry name" value="Cyt_P450"/>
</dbReference>
<dbReference type="Pfam" id="PF00067">
    <property type="entry name" value="p450"/>
    <property type="match status" value="1"/>
</dbReference>
<evidence type="ECO:0000256" key="5">
    <source>
        <dbReference type="ARBA" id="ARBA00023004"/>
    </source>
</evidence>
<evidence type="ECO:0000313" key="8">
    <source>
        <dbReference type="Proteomes" id="UP000664203"/>
    </source>
</evidence>
<protein>
    <recommendedName>
        <fullName evidence="9">Cytochrome P450</fullName>
    </recommendedName>
</protein>
<dbReference type="GO" id="GO:0016705">
    <property type="term" value="F:oxidoreductase activity, acting on paired donors, with incorporation or reduction of molecular oxygen"/>
    <property type="evidence" value="ECO:0007669"/>
    <property type="project" value="InterPro"/>
</dbReference>
<evidence type="ECO:0000313" key="7">
    <source>
        <dbReference type="EMBL" id="CAF9934161.1"/>
    </source>
</evidence>
<keyword evidence="3" id="KW-0479">Metal-binding</keyword>
<evidence type="ECO:0008006" key="9">
    <source>
        <dbReference type="Google" id="ProtNLM"/>
    </source>
</evidence>
<evidence type="ECO:0000256" key="2">
    <source>
        <dbReference type="ARBA" id="ARBA00010617"/>
    </source>
</evidence>
<reference evidence="7" key="1">
    <citation type="submission" date="2021-03" db="EMBL/GenBank/DDBJ databases">
        <authorList>
            <person name="Tagirdzhanova G."/>
        </authorList>
    </citation>
    <scope>NUCLEOTIDE SEQUENCE</scope>
</reference>
<keyword evidence="6" id="KW-0503">Monooxygenase</keyword>
<dbReference type="Gene3D" id="1.10.630.10">
    <property type="entry name" value="Cytochrome P450"/>
    <property type="match status" value="1"/>
</dbReference>
<comment type="similarity">
    <text evidence="2">Belongs to the cytochrome P450 family.</text>
</comment>
<keyword evidence="5" id="KW-0408">Iron</keyword>